<dbReference type="PIRSF" id="PIRSF003113">
    <property type="entry name" value="BolA"/>
    <property type="match status" value="1"/>
</dbReference>
<gene>
    <name evidence="3" type="ORF">MBO_06284</name>
</gene>
<evidence type="ECO:0000256" key="2">
    <source>
        <dbReference type="RuleBase" id="RU003860"/>
    </source>
</evidence>
<accession>A0A066UGG6</accession>
<dbReference type="PANTHER" id="PTHR46229:SF2">
    <property type="entry name" value="BOLA-LIKE PROTEIN 1"/>
    <property type="match status" value="1"/>
</dbReference>
<comment type="caution">
    <text evidence="3">The sequence shown here is derived from an EMBL/GenBank/DDBJ whole genome shotgun (WGS) entry which is preliminary data.</text>
</comment>
<organism evidence="3 4">
    <name type="scientific">Moraxella bovoculi 237</name>
    <dbReference type="NCBI Taxonomy" id="743974"/>
    <lineage>
        <taxon>Bacteria</taxon>
        <taxon>Pseudomonadati</taxon>
        <taxon>Pseudomonadota</taxon>
        <taxon>Gammaproteobacteria</taxon>
        <taxon>Moraxellales</taxon>
        <taxon>Moraxellaceae</taxon>
        <taxon>Moraxella</taxon>
    </lineage>
</organism>
<dbReference type="eggNOG" id="COG0271">
    <property type="taxonomic scope" value="Bacteria"/>
</dbReference>
<dbReference type="EMBL" id="AOMT01000024">
    <property type="protein sequence ID" value="KDN24977.1"/>
    <property type="molecule type" value="Genomic_DNA"/>
</dbReference>
<dbReference type="Pfam" id="PF01722">
    <property type="entry name" value="BolA"/>
    <property type="match status" value="1"/>
</dbReference>
<dbReference type="AlphaFoldDB" id="A0A066UGG6"/>
<evidence type="ECO:0000256" key="1">
    <source>
        <dbReference type="ARBA" id="ARBA00005578"/>
    </source>
</evidence>
<dbReference type="InterPro" id="IPR036065">
    <property type="entry name" value="BolA-like_sf"/>
</dbReference>
<protein>
    <submittedName>
        <fullName evidence="3">Transcriptional regulator BolA</fullName>
    </submittedName>
</protein>
<evidence type="ECO:0000313" key="3">
    <source>
        <dbReference type="EMBL" id="KDN24977.1"/>
    </source>
</evidence>
<dbReference type="OrthoDB" id="9801469at2"/>
<dbReference type="InterPro" id="IPR002634">
    <property type="entry name" value="BolA"/>
</dbReference>
<reference evidence="3 4" key="1">
    <citation type="journal article" date="2014" name="Genome Announc.">
        <title>Draft Genome Sequence of Moraxella bovoculi Strain 237T (ATCC BAA-1259T) Isolated from a Calf with Infectious Bovine Keratoconjunctivitis.</title>
        <authorList>
            <person name="Calcutt M.J."/>
            <person name="Foecking M.F."/>
            <person name="Martin N.T."/>
            <person name="Mhlanga-Mutangadura T."/>
            <person name="Reilly T.J."/>
        </authorList>
    </citation>
    <scope>NUCLEOTIDE SEQUENCE [LARGE SCALE GENOMIC DNA]</scope>
    <source>
        <strain evidence="3 4">237</strain>
    </source>
</reference>
<dbReference type="RefSeq" id="WP_036365694.1">
    <property type="nucleotide sequence ID" value="NZ_AOMT01000024.1"/>
</dbReference>
<comment type="similarity">
    <text evidence="1 2">Belongs to the BolA/IbaG family.</text>
</comment>
<dbReference type="PANTHER" id="PTHR46229">
    <property type="entry name" value="BOLA TRANSCRIPTION REGULATOR"/>
    <property type="match status" value="1"/>
</dbReference>
<sequence>MNTPTADAIISNLQSLSHTHITLDNESHMHAGYYEGKESHFKLVIVSDAFDGKRLVARHQLVYALTNPLMMANGGTIHALAIHAYTPDEWSGQAPDSPNCAGQNRG</sequence>
<dbReference type="InterPro" id="IPR050961">
    <property type="entry name" value="BolA/IbaG_stress_morph_reg"/>
</dbReference>
<dbReference type="SUPFAM" id="SSF82657">
    <property type="entry name" value="BolA-like"/>
    <property type="match status" value="1"/>
</dbReference>
<keyword evidence="4" id="KW-1185">Reference proteome</keyword>
<dbReference type="Gene3D" id="3.30.300.90">
    <property type="entry name" value="BolA-like"/>
    <property type="match status" value="1"/>
</dbReference>
<name>A0A066UGG6_9GAMM</name>
<proteinExistence type="inferred from homology"/>
<dbReference type="Proteomes" id="UP000035860">
    <property type="component" value="Unassembled WGS sequence"/>
</dbReference>
<dbReference type="GeneID" id="301976147"/>
<evidence type="ECO:0000313" key="4">
    <source>
        <dbReference type="Proteomes" id="UP000035860"/>
    </source>
</evidence>